<dbReference type="HOGENOM" id="CLU_1707141_0_0_1"/>
<keyword evidence="3" id="KW-1185">Reference proteome</keyword>
<evidence type="ECO:0000256" key="1">
    <source>
        <dbReference type="SAM" id="Phobius"/>
    </source>
</evidence>
<evidence type="ECO:0000313" key="3">
    <source>
        <dbReference type="Proteomes" id="UP000006591"/>
    </source>
</evidence>
<organism evidence="2">
    <name type="scientific">Oryza nivara</name>
    <name type="common">Indian wild rice</name>
    <name type="synonym">Oryza sativa f. spontanea</name>
    <dbReference type="NCBI Taxonomy" id="4536"/>
    <lineage>
        <taxon>Eukaryota</taxon>
        <taxon>Viridiplantae</taxon>
        <taxon>Streptophyta</taxon>
        <taxon>Embryophyta</taxon>
        <taxon>Tracheophyta</taxon>
        <taxon>Spermatophyta</taxon>
        <taxon>Magnoliopsida</taxon>
        <taxon>Liliopsida</taxon>
        <taxon>Poales</taxon>
        <taxon>Poaceae</taxon>
        <taxon>BOP clade</taxon>
        <taxon>Oryzoideae</taxon>
        <taxon>Oryzeae</taxon>
        <taxon>Oryzinae</taxon>
        <taxon>Oryza</taxon>
    </lineage>
</organism>
<protein>
    <submittedName>
        <fullName evidence="2">Uncharacterized protein</fullName>
    </submittedName>
</protein>
<keyword evidence="1" id="KW-1133">Transmembrane helix</keyword>
<dbReference type="EnsemblPlants" id="ONIVA05G18470.1">
    <property type="protein sequence ID" value="ONIVA05G18470.1"/>
    <property type="gene ID" value="ONIVA05G18470"/>
</dbReference>
<dbReference type="AlphaFoldDB" id="A0A0E0HEX4"/>
<keyword evidence="1" id="KW-0812">Transmembrane</keyword>
<name>A0A0E0HEX4_ORYNI</name>
<dbReference type="Gramene" id="ONIVA05G18470.1">
    <property type="protein sequence ID" value="ONIVA05G18470.1"/>
    <property type="gene ID" value="ONIVA05G18470"/>
</dbReference>
<reference evidence="2" key="1">
    <citation type="submission" date="2015-04" db="UniProtKB">
        <authorList>
            <consortium name="EnsemblPlants"/>
        </authorList>
    </citation>
    <scope>IDENTIFICATION</scope>
    <source>
        <strain evidence="2">SL10</strain>
    </source>
</reference>
<proteinExistence type="predicted"/>
<accession>A0A0E0HEX4</accession>
<keyword evidence="1" id="KW-0472">Membrane</keyword>
<reference evidence="2" key="2">
    <citation type="submission" date="2018-04" db="EMBL/GenBank/DDBJ databases">
        <title>OnivRS2 (Oryza nivara Reference Sequence Version 2).</title>
        <authorList>
            <person name="Zhang J."/>
            <person name="Kudrna D."/>
            <person name="Lee S."/>
            <person name="Talag J."/>
            <person name="Rajasekar S."/>
            <person name="Welchert J."/>
            <person name="Hsing Y.-I."/>
            <person name="Wing R.A."/>
        </authorList>
    </citation>
    <scope>NUCLEOTIDE SEQUENCE [LARGE SCALE GENOMIC DNA]</scope>
    <source>
        <strain evidence="2">SL10</strain>
    </source>
</reference>
<sequence>MVADQLRINNSRKFLYKSKNTTQNHVYKLLQGHQLCGHLDSGRSLTPSLDPLKGAKLPILLGTRAFLLPVLCSSVAKLSKHRSGNTLLRNLVIVFLLVALIRQLDILIVSSSSLLLPAAALSLCLHSSTDKVHHPVSRSSSSAWSWWSCGRSWR</sequence>
<evidence type="ECO:0000313" key="2">
    <source>
        <dbReference type="EnsemblPlants" id="ONIVA05G18470.1"/>
    </source>
</evidence>
<dbReference type="Proteomes" id="UP000006591">
    <property type="component" value="Chromosome 5"/>
</dbReference>
<feature type="transmembrane region" description="Helical" evidence="1">
    <location>
        <begin position="88"/>
        <end position="109"/>
    </location>
</feature>